<proteinExistence type="predicted"/>
<name>A0ABY3SJW4_9BACL</name>
<keyword evidence="2" id="KW-1185">Reference proteome</keyword>
<protein>
    <submittedName>
        <fullName evidence="1">DUF1128 domain-containing protein</fullName>
    </submittedName>
</protein>
<evidence type="ECO:0000313" key="1">
    <source>
        <dbReference type="EMBL" id="UJF34342.1"/>
    </source>
</evidence>
<organism evidence="1 2">
    <name type="scientific">Paenibacillus hexagrammi</name>
    <dbReference type="NCBI Taxonomy" id="2908839"/>
    <lineage>
        <taxon>Bacteria</taxon>
        <taxon>Bacillati</taxon>
        <taxon>Bacillota</taxon>
        <taxon>Bacilli</taxon>
        <taxon>Bacillales</taxon>
        <taxon>Paenibacillaceae</taxon>
        <taxon>Paenibacillus</taxon>
    </lineage>
</organism>
<accession>A0ABY3SJW4</accession>
<dbReference type="RefSeq" id="WP_235120916.1">
    <property type="nucleotide sequence ID" value="NZ_CP090978.1"/>
</dbReference>
<evidence type="ECO:0000313" key="2">
    <source>
        <dbReference type="Proteomes" id="UP001649230"/>
    </source>
</evidence>
<dbReference type="InterPro" id="IPR009507">
    <property type="entry name" value="UPF0435"/>
</dbReference>
<dbReference type="Pfam" id="PF06569">
    <property type="entry name" value="DUF1128"/>
    <property type="match status" value="1"/>
</dbReference>
<gene>
    <name evidence="1" type="ORF">L0M14_03790</name>
</gene>
<dbReference type="EMBL" id="CP090978">
    <property type="protein sequence ID" value="UJF34342.1"/>
    <property type="molecule type" value="Genomic_DNA"/>
</dbReference>
<sequence>MDLNQWSEENVEFMFEEIKKKLRMATGGSIKASNMKQDAYEDLKDLYDMVVSKDKFSISEIDAITSELGKLRKA</sequence>
<dbReference type="Proteomes" id="UP001649230">
    <property type="component" value="Chromosome"/>
</dbReference>
<reference evidence="1 2" key="1">
    <citation type="journal article" date="2024" name="Int. J. Syst. Evol. Microbiol.">
        <title>Paenibacillus hexagrammi sp. nov., a novel bacterium isolated from the gut content of Hexagrammos agrammus.</title>
        <authorList>
            <person name="Jung H.K."/>
            <person name="Kim D.G."/>
            <person name="Zin H."/>
            <person name="Park J."/>
            <person name="Jung H."/>
            <person name="Kim Y.O."/>
            <person name="Kong H.J."/>
            <person name="Kim J.W."/>
            <person name="Kim Y.S."/>
        </authorList>
    </citation>
    <scope>NUCLEOTIDE SEQUENCE [LARGE SCALE GENOMIC DNA]</scope>
    <source>
        <strain evidence="1 2">YPD9-1</strain>
    </source>
</reference>